<dbReference type="eggNOG" id="KOG1192">
    <property type="taxonomic scope" value="Eukaryota"/>
</dbReference>
<dbReference type="Gramene" id="ORUFI06G05870.1">
    <property type="protein sequence ID" value="ORUFI06G05870.1"/>
    <property type="gene ID" value="ORUFI06G05870"/>
</dbReference>
<dbReference type="EnsemblPlants" id="ORUFI06G05870.1">
    <property type="protein sequence ID" value="ORUFI06G05870.1"/>
    <property type="gene ID" value="ORUFI06G05870"/>
</dbReference>
<dbReference type="Gene3D" id="3.40.50.2000">
    <property type="entry name" value="Glycogen Phosphorylase B"/>
    <property type="match status" value="2"/>
</dbReference>
<evidence type="ECO:0000313" key="5">
    <source>
        <dbReference type="Proteomes" id="UP000008022"/>
    </source>
</evidence>
<comment type="similarity">
    <text evidence="1">Belongs to the UDP-glycosyltransferase family.</text>
</comment>
<dbReference type="Pfam" id="PF00201">
    <property type="entry name" value="UDPGT"/>
    <property type="match status" value="1"/>
</dbReference>
<evidence type="ECO:0000256" key="1">
    <source>
        <dbReference type="ARBA" id="ARBA00009995"/>
    </source>
</evidence>
<dbReference type="SUPFAM" id="SSF53756">
    <property type="entry name" value="UDP-Glycosyltransferase/glycogen phosphorylase"/>
    <property type="match status" value="1"/>
</dbReference>
<dbReference type="STRING" id="4529.A0A0E0PUG5"/>
<protein>
    <recommendedName>
        <fullName evidence="6">Glycosyltransferase</fullName>
    </recommendedName>
</protein>
<organism evidence="4 5">
    <name type="scientific">Oryza rufipogon</name>
    <name type="common">Brownbeard rice</name>
    <name type="synonym">Asian wild rice</name>
    <dbReference type="NCBI Taxonomy" id="4529"/>
    <lineage>
        <taxon>Eukaryota</taxon>
        <taxon>Viridiplantae</taxon>
        <taxon>Streptophyta</taxon>
        <taxon>Embryophyta</taxon>
        <taxon>Tracheophyta</taxon>
        <taxon>Spermatophyta</taxon>
        <taxon>Magnoliopsida</taxon>
        <taxon>Liliopsida</taxon>
        <taxon>Poales</taxon>
        <taxon>Poaceae</taxon>
        <taxon>BOP clade</taxon>
        <taxon>Oryzoideae</taxon>
        <taxon>Oryzeae</taxon>
        <taxon>Oryzinae</taxon>
        <taxon>Oryza</taxon>
    </lineage>
</organism>
<dbReference type="PANTHER" id="PTHR48047:SF236">
    <property type="entry name" value="UDP-GLYCOSYLTRANSFERASE 90A1"/>
    <property type="match status" value="1"/>
</dbReference>
<dbReference type="PANTHER" id="PTHR48047">
    <property type="entry name" value="GLYCOSYLTRANSFERASE"/>
    <property type="match status" value="1"/>
</dbReference>
<dbReference type="CDD" id="cd03784">
    <property type="entry name" value="GT1_Gtf-like"/>
    <property type="match status" value="1"/>
</dbReference>
<dbReference type="AlphaFoldDB" id="A0A0E0PUG5"/>
<dbReference type="HOGENOM" id="CLU_001724_2_2_1"/>
<dbReference type="InterPro" id="IPR002213">
    <property type="entry name" value="UDP_glucos_trans"/>
</dbReference>
<evidence type="ECO:0000313" key="4">
    <source>
        <dbReference type="EnsemblPlants" id="ORUFI06G05870.1"/>
    </source>
</evidence>
<name>A0A0E0PUG5_ORYRU</name>
<reference evidence="5" key="1">
    <citation type="submission" date="2013-06" db="EMBL/GenBank/DDBJ databases">
        <authorList>
            <person name="Zhao Q."/>
        </authorList>
    </citation>
    <scope>NUCLEOTIDE SEQUENCE</scope>
    <source>
        <strain evidence="5">cv. W1943</strain>
    </source>
</reference>
<dbReference type="FunFam" id="3.40.50.2000:FF:000186">
    <property type="entry name" value="Glycosyltransferase"/>
    <property type="match status" value="1"/>
</dbReference>
<sequence length="531" mass="55662">MPASAAADDAAAAATRPAAQGAGGNDGATLAGRDHVVVFPLMSKGHMIPLLHFAAALAAHHGDHLRVTLVTTPANLAFTRRRLPPSPSVRVVAIPFPAHPQIPPGVESTDALPSQSLFPAFLRATALLREPFAEFLASLPSPPPLVLVSDFFLGFTQRVADDAGVRRLTFNGMSPFSLALCFTLASRRPHVGVEGGAEFHVPGFPDDVRITADEVPDAVIQGGNPDDPVTQFLHDEVRDWDHRSWGVLVNSFAALDGDYAAILESFYRPGSRAWLVGPLFLAAGESPETKQEEDDDDDDDPEGCVAWLDERAARPGSVVYVSFGTQAHLPDAQLDELAHGLVDSGHAFLWAIGRSGGEWSPPVDAGGDGKIVRGWVPQRRVLSHPAVGAFVTHAGWNSVLESLAAGLPVLESPPPPLPMLAWPVMAEQAANAKLVADIIGAGVRAVRGGGVVVGRAEVAGKVGRLMDGGEEGRAIRARAEEVREEARAAVGEGGASREALRRLVDELRSSYVVAGDGTAAASSANGGSGKC</sequence>
<dbReference type="Proteomes" id="UP000008022">
    <property type="component" value="Unassembled WGS sequence"/>
</dbReference>
<evidence type="ECO:0000256" key="3">
    <source>
        <dbReference type="SAM" id="MobiDB-lite"/>
    </source>
</evidence>
<accession>A0A0E0PUG5</accession>
<dbReference type="OMA" id="FHGMSAF"/>
<evidence type="ECO:0000256" key="2">
    <source>
        <dbReference type="ARBA" id="ARBA00022679"/>
    </source>
</evidence>
<feature type="compositionally biased region" description="Low complexity" evidence="3">
    <location>
        <begin position="1"/>
        <end position="20"/>
    </location>
</feature>
<feature type="region of interest" description="Disordered" evidence="3">
    <location>
        <begin position="1"/>
        <end position="27"/>
    </location>
</feature>
<reference evidence="4" key="2">
    <citation type="submission" date="2015-06" db="UniProtKB">
        <authorList>
            <consortium name="EnsemblPlants"/>
        </authorList>
    </citation>
    <scope>IDENTIFICATION</scope>
</reference>
<evidence type="ECO:0008006" key="6">
    <source>
        <dbReference type="Google" id="ProtNLM"/>
    </source>
</evidence>
<keyword evidence="2" id="KW-0808">Transferase</keyword>
<dbReference type="GO" id="GO:0035251">
    <property type="term" value="F:UDP-glucosyltransferase activity"/>
    <property type="evidence" value="ECO:0007669"/>
    <property type="project" value="TreeGrafter"/>
</dbReference>
<proteinExistence type="inferred from homology"/>
<keyword evidence="5" id="KW-1185">Reference proteome</keyword>